<dbReference type="GeneID" id="97180686"/>
<protein>
    <submittedName>
        <fullName evidence="7">Predicted membrane protein</fullName>
    </submittedName>
</protein>
<gene>
    <name evidence="7" type="ORF">NCTC11343_01251</name>
    <name evidence="8" type="ORF">SPHINGO8BC_60638</name>
</gene>
<evidence type="ECO:0000313" key="8">
    <source>
        <dbReference type="EMBL" id="VXD05694.1"/>
    </source>
</evidence>
<keyword evidence="4 5" id="KW-0472">Membrane</keyword>
<evidence type="ECO:0000256" key="2">
    <source>
        <dbReference type="ARBA" id="ARBA00022692"/>
    </source>
</evidence>
<accession>A0A2X2IR34</accession>
<evidence type="ECO:0000256" key="4">
    <source>
        <dbReference type="ARBA" id="ARBA00023136"/>
    </source>
</evidence>
<evidence type="ECO:0000256" key="5">
    <source>
        <dbReference type="SAM" id="Phobius"/>
    </source>
</evidence>
<feature type="domain" description="Integral membrane bound transporter" evidence="6">
    <location>
        <begin position="34"/>
        <end position="148"/>
    </location>
</feature>
<reference evidence="8 10" key="2">
    <citation type="submission" date="2019-10" db="EMBL/GenBank/DDBJ databases">
        <authorList>
            <person name="Karimi E."/>
        </authorList>
    </citation>
    <scope>NUCLEOTIDE SEQUENCE [LARGE SCALE GENOMIC DNA]</scope>
    <source>
        <strain evidence="8">Sphingobacterium sp. 8BC</strain>
    </source>
</reference>
<reference evidence="7 9" key="1">
    <citation type="submission" date="2018-06" db="EMBL/GenBank/DDBJ databases">
        <authorList>
            <consortium name="Pathogen Informatics"/>
            <person name="Doyle S."/>
        </authorList>
    </citation>
    <scope>NUCLEOTIDE SEQUENCE [LARGE SCALE GENOMIC DNA]</scope>
    <source>
        <strain evidence="7 9">NCTC11343</strain>
    </source>
</reference>
<feature type="transmembrane region" description="Helical" evidence="5">
    <location>
        <begin position="74"/>
        <end position="97"/>
    </location>
</feature>
<dbReference type="Proteomes" id="UP000432350">
    <property type="component" value="Unassembled WGS sequence"/>
</dbReference>
<organism evidence="7 9">
    <name type="scientific">Sphingobacterium multivorum</name>
    <dbReference type="NCBI Taxonomy" id="28454"/>
    <lineage>
        <taxon>Bacteria</taxon>
        <taxon>Pseudomonadati</taxon>
        <taxon>Bacteroidota</taxon>
        <taxon>Sphingobacteriia</taxon>
        <taxon>Sphingobacteriales</taxon>
        <taxon>Sphingobacteriaceae</taxon>
        <taxon>Sphingobacterium</taxon>
    </lineage>
</organism>
<dbReference type="Pfam" id="PF13515">
    <property type="entry name" value="FUSC_2"/>
    <property type="match status" value="1"/>
</dbReference>
<evidence type="ECO:0000256" key="3">
    <source>
        <dbReference type="ARBA" id="ARBA00022989"/>
    </source>
</evidence>
<dbReference type="RefSeq" id="WP_046673336.1">
    <property type="nucleotide sequence ID" value="NZ_CP068086.1"/>
</dbReference>
<feature type="transmembrane region" description="Helical" evidence="5">
    <location>
        <begin position="134"/>
        <end position="159"/>
    </location>
</feature>
<evidence type="ECO:0000313" key="7">
    <source>
        <dbReference type="EMBL" id="SPZ84707.1"/>
    </source>
</evidence>
<evidence type="ECO:0000256" key="1">
    <source>
        <dbReference type="ARBA" id="ARBA00004141"/>
    </source>
</evidence>
<evidence type="ECO:0000313" key="10">
    <source>
        <dbReference type="Proteomes" id="UP000432350"/>
    </source>
</evidence>
<feature type="transmembrane region" description="Helical" evidence="5">
    <location>
        <begin position="12"/>
        <end position="29"/>
    </location>
</feature>
<keyword evidence="3 5" id="KW-1133">Transmembrane helix</keyword>
<dbReference type="EMBL" id="UAUU01000003">
    <property type="protein sequence ID" value="SPZ84707.1"/>
    <property type="molecule type" value="Genomic_DNA"/>
</dbReference>
<evidence type="ECO:0000259" key="6">
    <source>
        <dbReference type="Pfam" id="PF13515"/>
    </source>
</evidence>
<proteinExistence type="predicted"/>
<sequence>MRNLFLRYTLHSDFIIYTIRVLIGFLIGYPLFVSFPQYSVSWTLISIILVISPQENESKKIAIDRAKSNFIGSAIGLSLYFVPISQLYAMIIGIVASLITCKLLNIMAVARTSMVALIIVYLHEQQSRSYFAALDRFGCVCLGCLIGLGVILSTSNIILKLRKRYNC</sequence>
<feature type="transmembrane region" description="Helical" evidence="5">
    <location>
        <begin position="103"/>
        <end position="122"/>
    </location>
</feature>
<dbReference type="AlphaFoldDB" id="A0A2X2IR34"/>
<dbReference type="Proteomes" id="UP000251241">
    <property type="component" value="Unassembled WGS sequence"/>
</dbReference>
<name>A0A2X2IR34_SPHMU</name>
<dbReference type="InterPro" id="IPR049453">
    <property type="entry name" value="Memb_transporter_dom"/>
</dbReference>
<evidence type="ECO:0000313" key="9">
    <source>
        <dbReference type="Proteomes" id="UP000251241"/>
    </source>
</evidence>
<dbReference type="GO" id="GO:0016020">
    <property type="term" value="C:membrane"/>
    <property type="evidence" value="ECO:0007669"/>
    <property type="project" value="UniProtKB-SubCell"/>
</dbReference>
<keyword evidence="2 5" id="KW-0812">Transmembrane</keyword>
<accession>A0A654DMU4</accession>
<dbReference type="EMBL" id="CABWMV010000025">
    <property type="protein sequence ID" value="VXD05694.1"/>
    <property type="molecule type" value="Genomic_DNA"/>
</dbReference>
<comment type="subcellular location">
    <subcellularLocation>
        <location evidence="1">Membrane</location>
        <topology evidence="1">Multi-pass membrane protein</topology>
    </subcellularLocation>
</comment>